<dbReference type="AlphaFoldDB" id="A0A8D9AM34"/>
<evidence type="ECO:0000313" key="1">
    <source>
        <dbReference type="EMBL" id="CAG6767657.1"/>
    </source>
</evidence>
<sequence>MIDDLHLHTITDVPSLHTITDVPSLHTITDVPYPPIIVIPLLEMAVTHHPTITLDVTLPLLQGIMMKDSIRDRDIMRFGRGEREGLPPIGDIVQTDVPADIALDSDRFLAETDFSSLHHLPSLTWASRLMYIEWKNLKWPLTNFLFSRKFGVRVRYYGDFSINMWPLGKHC</sequence>
<protein>
    <submittedName>
        <fullName evidence="1">Uncharacterized protein</fullName>
    </submittedName>
</protein>
<dbReference type="EMBL" id="HBUF01574043">
    <property type="protein sequence ID" value="CAG6767657.1"/>
    <property type="molecule type" value="Transcribed_RNA"/>
</dbReference>
<organism evidence="1">
    <name type="scientific">Cacopsylla melanoneura</name>
    <dbReference type="NCBI Taxonomy" id="428564"/>
    <lineage>
        <taxon>Eukaryota</taxon>
        <taxon>Metazoa</taxon>
        <taxon>Ecdysozoa</taxon>
        <taxon>Arthropoda</taxon>
        <taxon>Hexapoda</taxon>
        <taxon>Insecta</taxon>
        <taxon>Pterygota</taxon>
        <taxon>Neoptera</taxon>
        <taxon>Paraneoptera</taxon>
        <taxon>Hemiptera</taxon>
        <taxon>Sternorrhyncha</taxon>
        <taxon>Psylloidea</taxon>
        <taxon>Psyllidae</taxon>
        <taxon>Psyllinae</taxon>
        <taxon>Cacopsylla</taxon>
    </lineage>
</organism>
<name>A0A8D9AM34_9HEMI</name>
<accession>A0A8D9AM34</accession>
<reference evidence="1" key="1">
    <citation type="submission" date="2021-05" db="EMBL/GenBank/DDBJ databases">
        <authorList>
            <person name="Alioto T."/>
            <person name="Alioto T."/>
            <person name="Gomez Garrido J."/>
        </authorList>
    </citation>
    <scope>NUCLEOTIDE SEQUENCE</scope>
</reference>
<proteinExistence type="predicted"/>